<sequence>MRCVRGESVLPRPPRYRTGLNQCNISRFVFEHAHHARLVWHVHALKPTFPTSATIVSAYSKPEHAFPLVVAVDPKLVAGDLLYDQYPVAQARTRKLPTKQVDSSRQSVTT</sequence>
<accession>A0A485LCM1</accession>
<evidence type="ECO:0000313" key="5">
    <source>
        <dbReference type="Proteomes" id="UP000332933"/>
    </source>
</evidence>
<organism evidence="4 5">
    <name type="scientific">Aphanomyces stellatus</name>
    <dbReference type="NCBI Taxonomy" id="120398"/>
    <lineage>
        <taxon>Eukaryota</taxon>
        <taxon>Sar</taxon>
        <taxon>Stramenopiles</taxon>
        <taxon>Oomycota</taxon>
        <taxon>Saprolegniomycetes</taxon>
        <taxon>Saprolegniales</taxon>
        <taxon>Verrucalvaceae</taxon>
        <taxon>Aphanomyces</taxon>
    </lineage>
</organism>
<reference evidence="1" key="2">
    <citation type="submission" date="2019-06" db="EMBL/GenBank/DDBJ databases">
        <title>Genomics analysis of Aphanomyces spp. identifies a new class of oomycete effector associated with host adaptation.</title>
        <authorList>
            <person name="Gaulin E."/>
        </authorList>
    </citation>
    <scope>NUCLEOTIDE SEQUENCE</scope>
    <source>
        <strain evidence="1">CBS 578.67</strain>
    </source>
</reference>
<dbReference type="EMBL" id="CAADRA010006467">
    <property type="protein sequence ID" value="VFT95831.1"/>
    <property type="molecule type" value="Genomic_DNA"/>
</dbReference>
<dbReference type="EMBL" id="VJMH01006446">
    <property type="protein sequence ID" value="KAF0689446.1"/>
    <property type="molecule type" value="Genomic_DNA"/>
</dbReference>
<dbReference type="AlphaFoldDB" id="A0A485LCM1"/>
<name>A0A485LCM1_9STRA</name>
<keyword evidence="5" id="KW-1185">Reference proteome</keyword>
<reference evidence="4 5" key="1">
    <citation type="submission" date="2019-03" db="EMBL/GenBank/DDBJ databases">
        <authorList>
            <person name="Gaulin E."/>
            <person name="Dumas B."/>
        </authorList>
    </citation>
    <scope>NUCLEOTIDE SEQUENCE [LARGE SCALE GENOMIC DNA]</scope>
    <source>
        <strain evidence="4">CBS 568.67</strain>
    </source>
</reference>
<protein>
    <submittedName>
        <fullName evidence="4">Aste57867_19107 protein</fullName>
    </submittedName>
    <submittedName>
        <fullName evidence="3">Aste57867_7050 protein</fullName>
    </submittedName>
</protein>
<proteinExistence type="predicted"/>
<evidence type="ECO:0000313" key="1">
    <source>
        <dbReference type="EMBL" id="KAF0689446.1"/>
    </source>
</evidence>
<evidence type="ECO:0000313" key="3">
    <source>
        <dbReference type="EMBL" id="VFT83995.1"/>
    </source>
</evidence>
<dbReference type="Proteomes" id="UP000332933">
    <property type="component" value="Unassembled WGS sequence"/>
</dbReference>
<dbReference type="EMBL" id="CAADRA010003614">
    <property type="protein sequence ID" value="VFT83995.1"/>
    <property type="molecule type" value="Genomic_DNA"/>
</dbReference>
<evidence type="ECO:0000313" key="2">
    <source>
        <dbReference type="EMBL" id="KAF0705408.1"/>
    </source>
</evidence>
<evidence type="ECO:0000313" key="4">
    <source>
        <dbReference type="EMBL" id="VFT95831.1"/>
    </source>
</evidence>
<gene>
    <name evidence="4" type="primary">Aste57867_19107</name>
    <name evidence="3" type="synonym">Aste57867_7050</name>
    <name evidence="2" type="ORF">As57867_007027</name>
    <name evidence="1" type="ORF">As57867_019043</name>
    <name evidence="4" type="ORF">ASTE57867_19107</name>
    <name evidence="3" type="ORF">ASTE57867_7050</name>
</gene>
<dbReference type="EMBL" id="VJMH01003602">
    <property type="protein sequence ID" value="KAF0705408.1"/>
    <property type="molecule type" value="Genomic_DNA"/>
</dbReference>